<gene>
    <name evidence="2" type="ORF">CES86_2632</name>
    <name evidence="1" type="ORF">F9L03_22255</name>
</gene>
<evidence type="ECO:0000313" key="4">
    <source>
        <dbReference type="Proteomes" id="UP000435957"/>
    </source>
</evidence>
<dbReference type="Proteomes" id="UP000435957">
    <property type="component" value="Unassembled WGS sequence"/>
</dbReference>
<dbReference type="EMBL" id="WBWF01000023">
    <property type="protein sequence ID" value="KAB2701595.1"/>
    <property type="molecule type" value="Genomic_DNA"/>
</dbReference>
<protein>
    <submittedName>
        <fullName evidence="2">Uncharacterized protein</fullName>
    </submittedName>
</protein>
<dbReference type="AlphaFoldDB" id="A0A256GPI4"/>
<evidence type="ECO:0000313" key="1">
    <source>
        <dbReference type="EMBL" id="KAB2701595.1"/>
    </source>
</evidence>
<proteinExistence type="predicted"/>
<organism evidence="2 3">
    <name type="scientific">Brucella lupini</name>
    <dbReference type="NCBI Taxonomy" id="255457"/>
    <lineage>
        <taxon>Bacteria</taxon>
        <taxon>Pseudomonadati</taxon>
        <taxon>Pseudomonadota</taxon>
        <taxon>Alphaproteobacteria</taxon>
        <taxon>Hyphomicrobiales</taxon>
        <taxon>Brucellaceae</taxon>
        <taxon>Brucella/Ochrobactrum group</taxon>
        <taxon>Brucella</taxon>
    </lineage>
</organism>
<reference evidence="2 3" key="1">
    <citation type="submission" date="2017-07" db="EMBL/GenBank/DDBJ databases">
        <title>Draft genome of Ochrobactrum lupini type strain LUP21.</title>
        <authorList>
            <person name="Krzyzanowska D.M."/>
            <person name="Jafra S."/>
        </authorList>
    </citation>
    <scope>NUCLEOTIDE SEQUENCE [LARGE SCALE GENOMIC DNA]</scope>
    <source>
        <strain evidence="2 3">LUP21</strain>
    </source>
</reference>
<comment type="caution">
    <text evidence="2">The sequence shown here is derived from an EMBL/GenBank/DDBJ whole genome shotgun (WGS) entry which is preliminary data.</text>
</comment>
<dbReference type="EMBL" id="NNRN01000048">
    <property type="protein sequence ID" value="OYR29032.1"/>
    <property type="molecule type" value="Genomic_DNA"/>
</dbReference>
<accession>A0A256GPI4</accession>
<keyword evidence="4" id="KW-1185">Reference proteome</keyword>
<dbReference type="Proteomes" id="UP000216363">
    <property type="component" value="Unassembled WGS sequence"/>
</dbReference>
<evidence type="ECO:0000313" key="2">
    <source>
        <dbReference type="EMBL" id="OYR29032.1"/>
    </source>
</evidence>
<dbReference type="RefSeq" id="WP_143851084.1">
    <property type="nucleotide sequence ID" value="NZ_JBHEEP010000023.1"/>
</dbReference>
<evidence type="ECO:0000313" key="3">
    <source>
        <dbReference type="Proteomes" id="UP000216363"/>
    </source>
</evidence>
<sequence>MVPTSESMRDIAKMSEVEHFSGQKYLDAKPRSITRLFWKFIYIFSRQEKDRLISVDMENAAPQMTCSP</sequence>
<name>A0A256GPI4_9HYPH</name>
<reference evidence="1 4" key="2">
    <citation type="submission" date="2019-09" db="EMBL/GenBank/DDBJ databases">
        <title>Taxonomic organization of the family Brucellaceae based on a phylogenomic approach.</title>
        <authorList>
            <person name="Leclercq S."/>
            <person name="Cloeckaert A."/>
            <person name="Zygmunt M.S."/>
        </authorList>
    </citation>
    <scope>NUCLEOTIDE SEQUENCE [LARGE SCALE GENOMIC DNA]</scope>
    <source>
        <strain evidence="1 4">LUP23</strain>
    </source>
</reference>